<evidence type="ECO:0000313" key="2">
    <source>
        <dbReference type="Proteomes" id="UP000005632"/>
    </source>
</evidence>
<protein>
    <submittedName>
        <fullName evidence="1">Uncharacterized protein</fullName>
    </submittedName>
</protein>
<organism evidence="1 2">
    <name type="scientific">Sphaerochaeta pleomorpha (strain ATCC BAA-1885 / DSM 22778 / Grapes)</name>
    <dbReference type="NCBI Taxonomy" id="158190"/>
    <lineage>
        <taxon>Bacteria</taxon>
        <taxon>Pseudomonadati</taxon>
        <taxon>Spirochaetota</taxon>
        <taxon>Spirochaetia</taxon>
        <taxon>Spirochaetales</taxon>
        <taxon>Sphaerochaetaceae</taxon>
        <taxon>Sphaerochaeta</taxon>
    </lineage>
</organism>
<keyword evidence="2" id="KW-1185">Reference proteome</keyword>
<sequence length="78" mass="8820">MGKIVYLVFTGVSGSFLQHYGYGATARGNEKSNRQMVWYIHSSARLIRRGKQSKAGPFLPIFAESRVNTIVRNPRAIY</sequence>
<gene>
    <name evidence="1" type="ordered locus">SpiGrapes_1255</name>
</gene>
<accession>G8QTA2</accession>
<dbReference type="Proteomes" id="UP000005632">
    <property type="component" value="Chromosome"/>
</dbReference>
<dbReference type="HOGENOM" id="CLU_2620225_0_0_12"/>
<dbReference type="RefSeq" id="WP_014269918.1">
    <property type="nucleotide sequence ID" value="NC_016633.1"/>
</dbReference>
<dbReference type="KEGG" id="sgp:SpiGrapes_1255"/>
<dbReference type="AlphaFoldDB" id="G8QTA2"/>
<dbReference type="EMBL" id="CP003155">
    <property type="protein sequence ID" value="AEV29069.1"/>
    <property type="molecule type" value="Genomic_DNA"/>
</dbReference>
<proteinExistence type="predicted"/>
<reference evidence="1 2" key="1">
    <citation type="submission" date="2011-11" db="EMBL/GenBank/DDBJ databases">
        <title>Complete sequence of Spirochaeta sp. grapes.</title>
        <authorList>
            <consortium name="US DOE Joint Genome Institute"/>
            <person name="Lucas S."/>
            <person name="Han J."/>
            <person name="Lapidus A."/>
            <person name="Cheng J.-F."/>
            <person name="Goodwin L."/>
            <person name="Pitluck S."/>
            <person name="Peters L."/>
            <person name="Ovchinnikova G."/>
            <person name="Munk A.C."/>
            <person name="Detter J.C."/>
            <person name="Han C."/>
            <person name="Tapia R."/>
            <person name="Land M."/>
            <person name="Hauser L."/>
            <person name="Kyrpides N."/>
            <person name="Ivanova N."/>
            <person name="Pagani I."/>
            <person name="Ritalahtilisa K."/>
            <person name="Loeffler F."/>
            <person name="Woyke T."/>
        </authorList>
    </citation>
    <scope>NUCLEOTIDE SEQUENCE [LARGE SCALE GENOMIC DNA]</scope>
    <source>
        <strain evidence="2">ATCC BAA-1885 / DSM 22778 / Grapes</strain>
    </source>
</reference>
<name>G8QTA2_SPHPG</name>
<evidence type="ECO:0000313" key="1">
    <source>
        <dbReference type="EMBL" id="AEV29069.1"/>
    </source>
</evidence>